<dbReference type="InterPro" id="IPR050343">
    <property type="entry name" value="RsuA_PseudoU_synthase"/>
</dbReference>
<dbReference type="PROSITE" id="PS50889">
    <property type="entry name" value="S4"/>
    <property type="match status" value="1"/>
</dbReference>
<dbReference type="InterPro" id="IPR036986">
    <property type="entry name" value="S4_RNA-bd_sf"/>
</dbReference>
<reference evidence="6 7" key="1">
    <citation type="submission" date="2011-08" db="EMBL/GenBank/DDBJ databases">
        <title>The Genome Sequence of Johnsonella ignava ATCC 51276.</title>
        <authorList>
            <consortium name="The Broad Institute Genome Sequencing Platform"/>
            <person name="Earl A."/>
            <person name="Ward D."/>
            <person name="Feldgarden M."/>
            <person name="Gevers D."/>
            <person name="Izard J."/>
            <person name="Blanton J.M."/>
            <person name="Baranova O.V."/>
            <person name="Dewhirst F.E."/>
            <person name="Young S.K."/>
            <person name="Zeng Q."/>
            <person name="Gargeya S."/>
            <person name="Fitzgerald M."/>
            <person name="Haas B."/>
            <person name="Abouelleil A."/>
            <person name="Alvarado L."/>
            <person name="Arachchi H.M."/>
            <person name="Berlin A."/>
            <person name="Brown A."/>
            <person name="Chapman S.B."/>
            <person name="Chen Z."/>
            <person name="Dunbar C."/>
            <person name="Freedman E."/>
            <person name="Gearin G."/>
            <person name="Gellesch M."/>
            <person name="Goldberg J."/>
            <person name="Griggs A."/>
            <person name="Gujja S."/>
            <person name="Heiman D."/>
            <person name="Howarth C."/>
            <person name="Larson L."/>
            <person name="Lui A."/>
            <person name="MacDonald P.J.P."/>
            <person name="Montmayeur A."/>
            <person name="Murphy C."/>
            <person name="Neiman D."/>
            <person name="Pearson M."/>
            <person name="Priest M."/>
            <person name="Roberts A."/>
            <person name="Saif S."/>
            <person name="Shea T."/>
            <person name="Shenoy N."/>
            <person name="Sisk P."/>
            <person name="Stolte C."/>
            <person name="Sykes S."/>
            <person name="Wortman J."/>
            <person name="Nusbaum C."/>
            <person name="Birren B."/>
        </authorList>
    </citation>
    <scope>NUCLEOTIDE SEQUENCE [LARGE SCALE GENOMIC DNA]</scope>
    <source>
        <strain evidence="6 7">ATCC 51276</strain>
    </source>
</reference>
<dbReference type="PROSITE" id="PS01149">
    <property type="entry name" value="PSI_RSU"/>
    <property type="match status" value="1"/>
</dbReference>
<evidence type="ECO:0000256" key="4">
    <source>
        <dbReference type="RuleBase" id="RU003887"/>
    </source>
</evidence>
<comment type="caution">
    <text evidence="6">The sequence shown here is derived from an EMBL/GenBank/DDBJ whole genome shotgun (WGS) entry which is preliminary data.</text>
</comment>
<evidence type="ECO:0000259" key="5">
    <source>
        <dbReference type="SMART" id="SM00363"/>
    </source>
</evidence>
<organism evidence="6 7">
    <name type="scientific">Johnsonella ignava ATCC 51276</name>
    <dbReference type="NCBI Taxonomy" id="679200"/>
    <lineage>
        <taxon>Bacteria</taxon>
        <taxon>Bacillati</taxon>
        <taxon>Bacillota</taxon>
        <taxon>Clostridia</taxon>
        <taxon>Lachnospirales</taxon>
        <taxon>Lachnospiraceae</taxon>
        <taxon>Johnsonella</taxon>
    </lineage>
</organism>
<protein>
    <recommendedName>
        <fullName evidence="4">Pseudouridine synthase</fullName>
        <ecNumber evidence="4">5.4.99.-</ecNumber>
    </recommendedName>
</protein>
<keyword evidence="2 4" id="KW-0413">Isomerase</keyword>
<evidence type="ECO:0000313" key="6">
    <source>
        <dbReference type="EMBL" id="EHI56569.1"/>
    </source>
</evidence>
<evidence type="ECO:0000313" key="7">
    <source>
        <dbReference type="Proteomes" id="UP000003011"/>
    </source>
</evidence>
<comment type="similarity">
    <text evidence="1 4">Belongs to the pseudouridine synthase RsuA family.</text>
</comment>
<dbReference type="Gene3D" id="3.10.290.10">
    <property type="entry name" value="RNA-binding S4 domain"/>
    <property type="match status" value="1"/>
</dbReference>
<evidence type="ECO:0000256" key="1">
    <source>
        <dbReference type="ARBA" id="ARBA00008348"/>
    </source>
</evidence>
<feature type="domain" description="RNA-binding S4" evidence="5">
    <location>
        <begin position="1"/>
        <end position="62"/>
    </location>
</feature>
<dbReference type="InterPro" id="IPR000748">
    <property type="entry name" value="PsdUridine_synth_RsuA/RluB/E/F"/>
</dbReference>
<dbReference type="InterPro" id="IPR042092">
    <property type="entry name" value="PsdUridine_s_RsuA/RluB/E/F_cat"/>
</dbReference>
<dbReference type="SUPFAM" id="SSF55174">
    <property type="entry name" value="Alpha-L RNA-binding motif"/>
    <property type="match status" value="1"/>
</dbReference>
<evidence type="ECO:0000256" key="3">
    <source>
        <dbReference type="PROSITE-ProRule" id="PRU00182"/>
    </source>
</evidence>
<gene>
    <name evidence="6" type="ORF">HMPREF9333_00246</name>
</gene>
<dbReference type="RefSeq" id="WP_005539225.1">
    <property type="nucleotide sequence ID" value="NZ_JH378829.1"/>
</dbReference>
<dbReference type="STRING" id="679200.HMPREF9333_00246"/>
<dbReference type="Gene3D" id="3.30.70.580">
    <property type="entry name" value="Pseudouridine synthase I, catalytic domain, N-terminal subdomain"/>
    <property type="match status" value="1"/>
</dbReference>
<dbReference type="eggNOG" id="COG1187">
    <property type="taxonomic scope" value="Bacteria"/>
</dbReference>
<dbReference type="Pfam" id="PF00849">
    <property type="entry name" value="PseudoU_synth_2"/>
    <property type="match status" value="1"/>
</dbReference>
<dbReference type="InterPro" id="IPR020103">
    <property type="entry name" value="PsdUridine_synth_cat_dom_sf"/>
</dbReference>
<dbReference type="FunFam" id="3.30.70.1560:FF:000002">
    <property type="entry name" value="Pseudouridine synthase"/>
    <property type="match status" value="1"/>
</dbReference>
<evidence type="ECO:0000256" key="2">
    <source>
        <dbReference type="ARBA" id="ARBA00023235"/>
    </source>
</evidence>
<dbReference type="Pfam" id="PF01479">
    <property type="entry name" value="S4"/>
    <property type="match status" value="1"/>
</dbReference>
<keyword evidence="7" id="KW-1185">Reference proteome</keyword>
<dbReference type="PANTHER" id="PTHR47683">
    <property type="entry name" value="PSEUDOURIDINE SYNTHASE FAMILY PROTEIN-RELATED"/>
    <property type="match status" value="1"/>
</dbReference>
<accession>G5GFA8</accession>
<dbReference type="InterPro" id="IPR020094">
    <property type="entry name" value="TruA/RsuA/RluB/E/F_N"/>
</dbReference>
<dbReference type="Proteomes" id="UP000003011">
    <property type="component" value="Unassembled WGS sequence"/>
</dbReference>
<dbReference type="EC" id="5.4.99.-" evidence="4"/>
<dbReference type="Gene3D" id="3.30.70.1560">
    <property type="entry name" value="Alpha-L RNA-binding motif"/>
    <property type="match status" value="1"/>
</dbReference>
<dbReference type="AlphaFoldDB" id="G5GFA8"/>
<dbReference type="GO" id="GO:0000455">
    <property type="term" value="P:enzyme-directed rRNA pseudouridine synthesis"/>
    <property type="evidence" value="ECO:0007669"/>
    <property type="project" value="UniProtKB-ARBA"/>
</dbReference>
<keyword evidence="3" id="KW-0694">RNA-binding</keyword>
<dbReference type="CDD" id="cd00165">
    <property type="entry name" value="S4"/>
    <property type="match status" value="1"/>
</dbReference>
<dbReference type="PATRIC" id="fig|679200.3.peg.267"/>
<dbReference type="SUPFAM" id="SSF55120">
    <property type="entry name" value="Pseudouridine synthase"/>
    <property type="match status" value="1"/>
</dbReference>
<dbReference type="HOGENOM" id="CLU_024979_1_2_9"/>
<dbReference type="NCBIfam" id="TIGR00093">
    <property type="entry name" value="pseudouridine synthase"/>
    <property type="match status" value="1"/>
</dbReference>
<dbReference type="EMBL" id="ACZL01000004">
    <property type="protein sequence ID" value="EHI56569.1"/>
    <property type="molecule type" value="Genomic_DNA"/>
</dbReference>
<proteinExistence type="inferred from homology"/>
<dbReference type="GO" id="GO:0120159">
    <property type="term" value="F:rRNA pseudouridine synthase activity"/>
    <property type="evidence" value="ECO:0007669"/>
    <property type="project" value="UniProtKB-ARBA"/>
</dbReference>
<dbReference type="InterPro" id="IPR018496">
    <property type="entry name" value="PsdUridine_synth_RsuA/RluB_CS"/>
</dbReference>
<dbReference type="InterPro" id="IPR002942">
    <property type="entry name" value="S4_RNA-bd"/>
</dbReference>
<dbReference type="InterPro" id="IPR006145">
    <property type="entry name" value="PsdUridine_synth_RsuA/RluA"/>
</dbReference>
<dbReference type="GO" id="GO:0003723">
    <property type="term" value="F:RNA binding"/>
    <property type="evidence" value="ECO:0007669"/>
    <property type="project" value="UniProtKB-KW"/>
</dbReference>
<sequence length="241" mass="27372">MRINKYLADIGICSRREADRLIKAGKVNIDLKIADVGAILKDGDKIYLNGNLIGNFGSDKKPEKVVIAVNKPKGIVCTTTDNDRALNIVDYIGYPLRIYPIGRLDKESTGLILMTNQGELADRIMKAANCHDKEYFVTVNKCIDDNFIKKMSAGVYLHELKVKTRKCIVKKRGEKSFVIILTQGLNRQIRRMCAELGYKVTDLKRTRIMNIRLGALKSGEWRRLGSDEIKHIQDYKIKQLT</sequence>
<dbReference type="FunFam" id="3.10.290.10:FF:000003">
    <property type="entry name" value="Pseudouridine synthase"/>
    <property type="match status" value="1"/>
</dbReference>
<name>G5GFA8_9FIRM</name>
<dbReference type="SMART" id="SM00363">
    <property type="entry name" value="S4"/>
    <property type="match status" value="1"/>
</dbReference>
<dbReference type="PANTHER" id="PTHR47683:SF2">
    <property type="entry name" value="RNA-BINDING S4 DOMAIN-CONTAINING PROTEIN"/>
    <property type="match status" value="1"/>
</dbReference>
<dbReference type="OrthoDB" id="9807213at2"/>